<protein>
    <submittedName>
        <fullName evidence="2">Uncharacterized protein</fullName>
    </submittedName>
</protein>
<comment type="caution">
    <text evidence="2">The sequence shown here is derived from an EMBL/GenBank/DDBJ whole genome shotgun (WGS) entry which is preliminary data.</text>
</comment>
<evidence type="ECO:0000313" key="2">
    <source>
        <dbReference type="EMBL" id="MPC36606.1"/>
    </source>
</evidence>
<proteinExistence type="predicted"/>
<reference evidence="2 3" key="1">
    <citation type="submission" date="2019-05" db="EMBL/GenBank/DDBJ databases">
        <title>Another draft genome of Portunus trituberculatus and its Hox gene families provides insights of decapod evolution.</title>
        <authorList>
            <person name="Jeong J.-H."/>
            <person name="Song I."/>
            <person name="Kim S."/>
            <person name="Choi T."/>
            <person name="Kim D."/>
            <person name="Ryu S."/>
            <person name="Kim W."/>
        </authorList>
    </citation>
    <scope>NUCLEOTIDE SEQUENCE [LARGE SCALE GENOMIC DNA]</scope>
    <source>
        <tissue evidence="2">Muscle</tissue>
    </source>
</reference>
<sequence>MNMKTRHGTEGINCGNLHDALNPLLAEDLKPFVHHSGRDRCDRLQQSNKATKQEDRRNKAYIKSGPETSASKSLDQKNSNNDISTNNNTNKLNTTQGHLESQLETCHEAD</sequence>
<gene>
    <name evidence="2" type="ORF">E2C01_030069</name>
</gene>
<accession>A0A5B7ETX6</accession>
<dbReference type="Proteomes" id="UP000324222">
    <property type="component" value="Unassembled WGS sequence"/>
</dbReference>
<name>A0A5B7ETX6_PORTR</name>
<evidence type="ECO:0000256" key="1">
    <source>
        <dbReference type="SAM" id="MobiDB-lite"/>
    </source>
</evidence>
<evidence type="ECO:0000313" key="3">
    <source>
        <dbReference type="Proteomes" id="UP000324222"/>
    </source>
</evidence>
<feature type="region of interest" description="Disordered" evidence="1">
    <location>
        <begin position="37"/>
        <end position="110"/>
    </location>
</feature>
<feature type="compositionally biased region" description="Low complexity" evidence="1">
    <location>
        <begin position="77"/>
        <end position="95"/>
    </location>
</feature>
<keyword evidence="3" id="KW-1185">Reference proteome</keyword>
<organism evidence="2 3">
    <name type="scientific">Portunus trituberculatus</name>
    <name type="common">Swimming crab</name>
    <name type="synonym">Neptunus trituberculatus</name>
    <dbReference type="NCBI Taxonomy" id="210409"/>
    <lineage>
        <taxon>Eukaryota</taxon>
        <taxon>Metazoa</taxon>
        <taxon>Ecdysozoa</taxon>
        <taxon>Arthropoda</taxon>
        <taxon>Crustacea</taxon>
        <taxon>Multicrustacea</taxon>
        <taxon>Malacostraca</taxon>
        <taxon>Eumalacostraca</taxon>
        <taxon>Eucarida</taxon>
        <taxon>Decapoda</taxon>
        <taxon>Pleocyemata</taxon>
        <taxon>Brachyura</taxon>
        <taxon>Eubrachyura</taxon>
        <taxon>Portunoidea</taxon>
        <taxon>Portunidae</taxon>
        <taxon>Portuninae</taxon>
        <taxon>Portunus</taxon>
    </lineage>
</organism>
<dbReference type="EMBL" id="VSRR010003557">
    <property type="protein sequence ID" value="MPC36606.1"/>
    <property type="molecule type" value="Genomic_DNA"/>
</dbReference>
<dbReference type="AlphaFoldDB" id="A0A5B7ETX6"/>